<dbReference type="InterPro" id="IPR029154">
    <property type="entry name" value="HIBADH-like_NADP-bd"/>
</dbReference>
<keyword evidence="1" id="KW-0560">Oxidoreductase</keyword>
<reference evidence="6 7" key="1">
    <citation type="submission" date="2018-05" db="EMBL/GenBank/DDBJ databases">
        <title>Acuticoccus sediminis sp. nov., isolated from deep-sea sediment of Indian Ocean.</title>
        <authorList>
            <person name="Liu X."/>
            <person name="Lai Q."/>
            <person name="Du Y."/>
            <person name="Sun F."/>
            <person name="Zhang X."/>
            <person name="Wang S."/>
            <person name="Shao Z."/>
        </authorList>
    </citation>
    <scope>NUCLEOTIDE SEQUENCE [LARGE SCALE GENOMIC DNA]</scope>
    <source>
        <strain evidence="6 7">PTG4-2</strain>
    </source>
</reference>
<dbReference type="GO" id="GO:0016491">
    <property type="term" value="F:oxidoreductase activity"/>
    <property type="evidence" value="ECO:0007669"/>
    <property type="project" value="UniProtKB-KW"/>
</dbReference>
<evidence type="ECO:0000256" key="1">
    <source>
        <dbReference type="ARBA" id="ARBA00023002"/>
    </source>
</evidence>
<feature type="domain" description="3-hydroxyisobutyrate dehydrogenase-like NAD-binding" evidence="5">
    <location>
        <begin position="169"/>
        <end position="289"/>
    </location>
</feature>
<feature type="domain" description="6-phosphogluconate dehydrogenase NADP-binding" evidence="4">
    <location>
        <begin position="7"/>
        <end position="165"/>
    </location>
</feature>
<evidence type="ECO:0000259" key="5">
    <source>
        <dbReference type="Pfam" id="PF14833"/>
    </source>
</evidence>
<gene>
    <name evidence="6" type="ORF">DLJ53_13590</name>
</gene>
<dbReference type="Pfam" id="PF14833">
    <property type="entry name" value="NAD_binding_11"/>
    <property type="match status" value="1"/>
</dbReference>
<dbReference type="AlphaFoldDB" id="A0A8B2NVP0"/>
<name>A0A8B2NVP0_9HYPH</name>
<dbReference type="RefSeq" id="WP_111345964.1">
    <property type="nucleotide sequence ID" value="NZ_JAIWKD010000002.1"/>
</dbReference>
<keyword evidence="7" id="KW-1185">Reference proteome</keyword>
<proteinExistence type="predicted"/>
<dbReference type="Gene3D" id="1.10.1040.10">
    <property type="entry name" value="N-(1-d-carboxylethyl)-l-norvaline Dehydrogenase, domain 2"/>
    <property type="match status" value="1"/>
</dbReference>
<dbReference type="Proteomes" id="UP000249590">
    <property type="component" value="Unassembled WGS sequence"/>
</dbReference>
<dbReference type="PANTHER" id="PTHR43060:SF15">
    <property type="entry name" value="3-HYDROXYISOBUTYRATE DEHYDROGENASE-LIKE 1, MITOCHONDRIAL-RELATED"/>
    <property type="match status" value="1"/>
</dbReference>
<dbReference type="SUPFAM" id="SSF48179">
    <property type="entry name" value="6-phosphogluconate dehydrogenase C-terminal domain-like"/>
    <property type="match status" value="1"/>
</dbReference>
<sequence length="299" mass="30138">MATPGATVGFIGLGLMGRGFAERLIANGHTVVGTDVRAEALAAAGALGVRTVGSAAEVAAASDHVLACVTTPKDLDKVVRGDAGVLSASGLAGKVFVDHSTTDIPLTRSLAAALAEAGMGFLDAPVSGGPGAAQTGTLAIMAGGAAMDFGKVEPILAGLGRTTLMGDVGAGQATKLVNQTLVLTNYCVIAEAYRLAEAFGVDAAKIPHALAPGHAGSNLLEALMPRLAAEDFAPRGYARQILKDLEMLHTATRDMPLALPMAGQALTLYRLLVASGKAELDGSSVVTLYPKATPAETAR</sequence>
<dbReference type="EMBL" id="QHHQ01000002">
    <property type="protein sequence ID" value="RAI02388.1"/>
    <property type="molecule type" value="Genomic_DNA"/>
</dbReference>
<dbReference type="GO" id="GO:0051287">
    <property type="term" value="F:NAD binding"/>
    <property type="evidence" value="ECO:0007669"/>
    <property type="project" value="InterPro"/>
</dbReference>
<keyword evidence="2" id="KW-0520">NAD</keyword>
<evidence type="ECO:0000313" key="6">
    <source>
        <dbReference type="EMBL" id="RAI02388.1"/>
    </source>
</evidence>
<dbReference type="InterPro" id="IPR015815">
    <property type="entry name" value="HIBADH-related"/>
</dbReference>
<evidence type="ECO:0000256" key="3">
    <source>
        <dbReference type="PIRSR" id="PIRSR000103-1"/>
    </source>
</evidence>
<dbReference type="PIRSF" id="PIRSF000103">
    <property type="entry name" value="HIBADH"/>
    <property type="match status" value="1"/>
</dbReference>
<evidence type="ECO:0000313" key="7">
    <source>
        <dbReference type="Proteomes" id="UP000249590"/>
    </source>
</evidence>
<dbReference type="InterPro" id="IPR006115">
    <property type="entry name" value="6PGDH_NADP-bd"/>
</dbReference>
<organism evidence="6 7">
    <name type="scientific">Acuticoccus sediminis</name>
    <dbReference type="NCBI Taxonomy" id="2184697"/>
    <lineage>
        <taxon>Bacteria</taxon>
        <taxon>Pseudomonadati</taxon>
        <taxon>Pseudomonadota</taxon>
        <taxon>Alphaproteobacteria</taxon>
        <taxon>Hyphomicrobiales</taxon>
        <taxon>Amorphaceae</taxon>
        <taxon>Acuticoccus</taxon>
    </lineage>
</organism>
<dbReference type="GO" id="GO:0050661">
    <property type="term" value="F:NADP binding"/>
    <property type="evidence" value="ECO:0007669"/>
    <property type="project" value="InterPro"/>
</dbReference>
<comment type="caution">
    <text evidence="6">The sequence shown here is derived from an EMBL/GenBank/DDBJ whole genome shotgun (WGS) entry which is preliminary data.</text>
</comment>
<dbReference type="Gene3D" id="3.40.50.720">
    <property type="entry name" value="NAD(P)-binding Rossmann-like Domain"/>
    <property type="match status" value="1"/>
</dbReference>
<dbReference type="SUPFAM" id="SSF51735">
    <property type="entry name" value="NAD(P)-binding Rossmann-fold domains"/>
    <property type="match status" value="1"/>
</dbReference>
<dbReference type="OrthoDB" id="9812907at2"/>
<dbReference type="InterPro" id="IPR008927">
    <property type="entry name" value="6-PGluconate_DH-like_C_sf"/>
</dbReference>
<dbReference type="Pfam" id="PF03446">
    <property type="entry name" value="NAD_binding_2"/>
    <property type="match status" value="1"/>
</dbReference>
<accession>A0A8B2NVP0</accession>
<dbReference type="InterPro" id="IPR013328">
    <property type="entry name" value="6PGD_dom2"/>
</dbReference>
<evidence type="ECO:0000256" key="2">
    <source>
        <dbReference type="ARBA" id="ARBA00023027"/>
    </source>
</evidence>
<dbReference type="InterPro" id="IPR036291">
    <property type="entry name" value="NAD(P)-bd_dom_sf"/>
</dbReference>
<dbReference type="PANTHER" id="PTHR43060">
    <property type="entry name" value="3-HYDROXYISOBUTYRATE DEHYDROGENASE-LIKE 1, MITOCHONDRIAL-RELATED"/>
    <property type="match status" value="1"/>
</dbReference>
<protein>
    <submittedName>
        <fullName evidence="6">NAD(P)-dependent oxidoreductase</fullName>
    </submittedName>
</protein>
<feature type="active site" evidence="3">
    <location>
        <position position="175"/>
    </location>
</feature>
<evidence type="ECO:0000259" key="4">
    <source>
        <dbReference type="Pfam" id="PF03446"/>
    </source>
</evidence>